<dbReference type="EMBL" id="QGHA01000014">
    <property type="protein sequence ID" value="PWK70822.1"/>
    <property type="molecule type" value="Genomic_DNA"/>
</dbReference>
<comment type="caution">
    <text evidence="1">The sequence shown here is derived from an EMBL/GenBank/DDBJ whole genome shotgun (WGS) entry which is preliminary data.</text>
</comment>
<gene>
    <name evidence="1" type="ORF">LX99_04529</name>
</gene>
<name>A0A316H1M1_9SPHI</name>
<accession>A0A316H1M1</accession>
<keyword evidence="2" id="KW-1185">Reference proteome</keyword>
<evidence type="ECO:0000313" key="1">
    <source>
        <dbReference type="EMBL" id="PWK70822.1"/>
    </source>
</evidence>
<dbReference type="Proteomes" id="UP000245678">
    <property type="component" value="Unassembled WGS sequence"/>
</dbReference>
<organism evidence="1 2">
    <name type="scientific">Mucilaginibacter oryzae</name>
    <dbReference type="NCBI Taxonomy" id="468058"/>
    <lineage>
        <taxon>Bacteria</taxon>
        <taxon>Pseudomonadati</taxon>
        <taxon>Bacteroidota</taxon>
        <taxon>Sphingobacteriia</taxon>
        <taxon>Sphingobacteriales</taxon>
        <taxon>Sphingobacteriaceae</taxon>
        <taxon>Mucilaginibacter</taxon>
    </lineage>
</organism>
<reference evidence="1 2" key="1">
    <citation type="submission" date="2018-05" db="EMBL/GenBank/DDBJ databases">
        <title>Genomic Encyclopedia of Archaeal and Bacterial Type Strains, Phase II (KMG-II): from individual species to whole genera.</title>
        <authorList>
            <person name="Goeker M."/>
        </authorList>
    </citation>
    <scope>NUCLEOTIDE SEQUENCE [LARGE SCALE GENOMIC DNA]</scope>
    <source>
        <strain evidence="1 2">DSM 19975</strain>
    </source>
</reference>
<dbReference type="AlphaFoldDB" id="A0A316H1M1"/>
<protein>
    <submittedName>
        <fullName evidence="1">Uncharacterized protein</fullName>
    </submittedName>
</protein>
<proteinExistence type="predicted"/>
<sequence length="79" mass="9151">MNEPFNLPINYQGEELELKARFERWGYTHRMAVLIGETTVTFEPDEEGGTGRWVAAGWKPVCCRRSPRNYSSLADHHLK</sequence>
<evidence type="ECO:0000313" key="2">
    <source>
        <dbReference type="Proteomes" id="UP000245678"/>
    </source>
</evidence>